<name>A0A3N1CUT7_9ACTN</name>
<dbReference type="EMBL" id="RJKE01000001">
    <property type="protein sequence ID" value="ROO85071.1"/>
    <property type="molecule type" value="Genomic_DNA"/>
</dbReference>
<gene>
    <name evidence="2" type="ORF">EDD29_2606</name>
</gene>
<proteinExistence type="predicted"/>
<reference evidence="2 3" key="1">
    <citation type="submission" date="2018-11" db="EMBL/GenBank/DDBJ databases">
        <title>Sequencing the genomes of 1000 actinobacteria strains.</title>
        <authorList>
            <person name="Klenk H.-P."/>
        </authorList>
    </citation>
    <scope>NUCLEOTIDE SEQUENCE [LARGE SCALE GENOMIC DNA]</scope>
    <source>
        <strain evidence="2 3">DSM 44254</strain>
    </source>
</reference>
<comment type="caution">
    <text evidence="2">The sequence shown here is derived from an EMBL/GenBank/DDBJ whole genome shotgun (WGS) entry which is preliminary data.</text>
</comment>
<evidence type="ECO:0000256" key="1">
    <source>
        <dbReference type="SAM" id="SignalP"/>
    </source>
</evidence>
<evidence type="ECO:0000313" key="3">
    <source>
        <dbReference type="Proteomes" id="UP000272400"/>
    </source>
</evidence>
<dbReference type="Proteomes" id="UP000272400">
    <property type="component" value="Unassembled WGS sequence"/>
</dbReference>
<accession>A0A3N1CUT7</accession>
<dbReference type="RefSeq" id="WP_123664618.1">
    <property type="nucleotide sequence ID" value="NZ_RJKE01000001.1"/>
</dbReference>
<evidence type="ECO:0000313" key="2">
    <source>
        <dbReference type="EMBL" id="ROO85071.1"/>
    </source>
</evidence>
<feature type="chain" id="PRO_5038436801" evidence="1">
    <location>
        <begin position="17"/>
        <end position="250"/>
    </location>
</feature>
<keyword evidence="1" id="KW-0732">Signal</keyword>
<dbReference type="AlphaFoldDB" id="A0A3N1CUT7"/>
<feature type="signal peptide" evidence="1">
    <location>
        <begin position="1"/>
        <end position="16"/>
    </location>
</feature>
<protein>
    <submittedName>
        <fullName evidence="2">Uncharacterized protein</fullName>
    </submittedName>
</protein>
<dbReference type="OrthoDB" id="3678830at2"/>
<sequence length="250" mass="26993">MLALLTVICCCALAVAGATGYAQVRAGRRRLAALRTGQNRSVWVYLDEDGAIDLYRQGDYPYLQRTVERTTRRTIASRLRLRSAPLSGGADHVAGEQLVTRYFEDAGAVTAIGRIVRALDAAHDIIYVDLINQRVLPNAGLDRALEPAYGDRAGRVGSVRLRELEPAFVSVEGRFRIIAETDTTVTFAAPYGDPGTLAEDAPVVSVTCPAADVRLPSGPPAPFRARCLGKISWNPSAGTLEISPLLAIYR</sequence>
<keyword evidence="3" id="KW-1185">Reference proteome</keyword>
<organism evidence="2 3">
    <name type="scientific">Actinocorallia herbida</name>
    <dbReference type="NCBI Taxonomy" id="58109"/>
    <lineage>
        <taxon>Bacteria</taxon>
        <taxon>Bacillati</taxon>
        <taxon>Actinomycetota</taxon>
        <taxon>Actinomycetes</taxon>
        <taxon>Streptosporangiales</taxon>
        <taxon>Thermomonosporaceae</taxon>
        <taxon>Actinocorallia</taxon>
    </lineage>
</organism>